<comment type="similarity">
    <text evidence="1">Belongs to the DDI1 family.</text>
</comment>
<dbReference type="PANTHER" id="PTHR12917">
    <property type="entry name" value="ASPARTYL PROTEASE DDI-RELATED"/>
    <property type="match status" value="1"/>
</dbReference>
<evidence type="ECO:0000313" key="5">
    <source>
        <dbReference type="EMBL" id="GEB83195.1"/>
    </source>
</evidence>
<evidence type="ECO:0000256" key="2">
    <source>
        <dbReference type="ARBA" id="ARBA00022670"/>
    </source>
</evidence>
<dbReference type="STRING" id="104099.AD949_09665"/>
<dbReference type="EMBL" id="BJMU01000008">
    <property type="protein sequence ID" value="GEB83195.1"/>
    <property type="molecule type" value="Genomic_DNA"/>
</dbReference>
<dbReference type="PROSITE" id="PS00141">
    <property type="entry name" value="ASP_PROTEASE"/>
    <property type="match status" value="1"/>
</dbReference>
<dbReference type="Pfam" id="PF13650">
    <property type="entry name" value="Asp_protease_2"/>
    <property type="match status" value="1"/>
</dbReference>
<dbReference type="AlphaFoldDB" id="A0A4Y3TQZ1"/>
<accession>A0A4Y3TQZ1</accession>
<dbReference type="GO" id="GO:0006508">
    <property type="term" value="P:proteolysis"/>
    <property type="evidence" value="ECO:0007669"/>
    <property type="project" value="UniProtKB-KW"/>
</dbReference>
<gene>
    <name evidence="5" type="ORF">AOR01nite_16720</name>
</gene>
<evidence type="ECO:0000256" key="4">
    <source>
        <dbReference type="ARBA" id="ARBA00022801"/>
    </source>
</evidence>
<keyword evidence="6" id="KW-1185">Reference proteome</keyword>
<keyword evidence="2" id="KW-0645">Protease</keyword>
<dbReference type="Pfam" id="PF13975">
    <property type="entry name" value="gag-asp_proteas"/>
    <property type="match status" value="1"/>
</dbReference>
<proteinExistence type="inferred from homology"/>
<dbReference type="PANTHER" id="PTHR12917:SF1">
    <property type="entry name" value="AT13091P"/>
    <property type="match status" value="1"/>
</dbReference>
<dbReference type="InterPro" id="IPR021109">
    <property type="entry name" value="Peptidase_aspartic_dom_sf"/>
</dbReference>
<reference evidence="5 6" key="1">
    <citation type="submission" date="2019-06" db="EMBL/GenBank/DDBJ databases">
        <title>Whole genome shotgun sequence of Acetobacter orleanensis NBRC 13752.</title>
        <authorList>
            <person name="Hosoyama A."/>
            <person name="Uohara A."/>
            <person name="Ohji S."/>
            <person name="Ichikawa N."/>
        </authorList>
    </citation>
    <scope>NUCLEOTIDE SEQUENCE [LARGE SCALE GENOMIC DNA]</scope>
    <source>
        <strain evidence="5 6">NBRC 13752</strain>
    </source>
</reference>
<dbReference type="GO" id="GO:0004190">
    <property type="term" value="F:aspartic-type endopeptidase activity"/>
    <property type="evidence" value="ECO:0007669"/>
    <property type="project" value="UniProtKB-KW"/>
</dbReference>
<comment type="caution">
    <text evidence="5">The sequence shown here is derived from an EMBL/GenBank/DDBJ whole genome shotgun (WGS) entry which is preliminary data.</text>
</comment>
<dbReference type="InterPro" id="IPR001969">
    <property type="entry name" value="Aspartic_peptidase_AS"/>
</dbReference>
<dbReference type="SUPFAM" id="SSF50630">
    <property type="entry name" value="Acid proteases"/>
    <property type="match status" value="2"/>
</dbReference>
<keyword evidence="4" id="KW-0378">Hydrolase</keyword>
<evidence type="ECO:0008006" key="7">
    <source>
        <dbReference type="Google" id="ProtNLM"/>
    </source>
</evidence>
<dbReference type="Proteomes" id="UP000317617">
    <property type="component" value="Unassembled WGS sequence"/>
</dbReference>
<evidence type="ECO:0000256" key="3">
    <source>
        <dbReference type="ARBA" id="ARBA00022750"/>
    </source>
</evidence>
<dbReference type="Gene3D" id="2.40.70.10">
    <property type="entry name" value="Acid Proteases"/>
    <property type="match status" value="2"/>
</dbReference>
<organism evidence="5 6">
    <name type="scientific">Acetobacter orleanensis</name>
    <dbReference type="NCBI Taxonomy" id="104099"/>
    <lineage>
        <taxon>Bacteria</taxon>
        <taxon>Pseudomonadati</taxon>
        <taxon>Pseudomonadota</taxon>
        <taxon>Alphaproteobacteria</taxon>
        <taxon>Acetobacterales</taxon>
        <taxon>Acetobacteraceae</taxon>
        <taxon>Acetobacter</taxon>
    </lineage>
</organism>
<keyword evidence="3" id="KW-0064">Aspartyl protease</keyword>
<evidence type="ECO:0000256" key="1">
    <source>
        <dbReference type="ARBA" id="ARBA00009136"/>
    </source>
</evidence>
<name>A0A4Y3TQZ1_9PROT</name>
<protein>
    <recommendedName>
        <fullName evidence="7">Peptidase A2 domain-containing protein</fullName>
    </recommendedName>
</protein>
<evidence type="ECO:0000313" key="6">
    <source>
        <dbReference type="Proteomes" id="UP000317617"/>
    </source>
</evidence>
<sequence length="332" mass="35362">MGSLLALAACAEQDGVCQIETLGDLPVLNKYGSPIVGVTINGHDAAMIVDSGADLSMISEGPSKAFGLSDTGRILNLSGVTGGMLAPVMEADKMGLGSGTSGKVYLTQAKRSFGGMIAGRPIVGLFGADFLGAYDVMFDLPAGKIGLYKLSGCKNPTPTWEGPSSKVDWYRLGLHGRRIGMTMRLNGKNIDAMLDSGSWHTTVLPGQARRAGVSKDALAQDFPLTSSGVNGERKSGGRLHRFASLQIGDEIYPNPMLGVEALETDGDALLGADFLRHNRVWISYRHEELHIQRLKPPEQDHTFELKIKRKNTPGAVVVPVQRLPSAPPVTSP</sequence>